<dbReference type="AlphaFoldDB" id="A0A0J6E274"/>
<dbReference type="PANTHER" id="PTHR35795">
    <property type="entry name" value="SLR1885 PROTEIN"/>
    <property type="match status" value="1"/>
</dbReference>
<dbReference type="PROSITE" id="PS51831">
    <property type="entry name" value="HD"/>
    <property type="match status" value="1"/>
</dbReference>
<reference evidence="9 11" key="3">
    <citation type="submission" date="2023-03" db="EMBL/GenBank/DDBJ databases">
        <title>Agriculturally important microbes genome sequencing.</title>
        <authorList>
            <person name="Dunlap C."/>
        </authorList>
    </citation>
    <scope>NUCLEOTIDE SEQUENCE [LARGE SCALE GENOMIC DNA]</scope>
    <source>
        <strain evidence="9 11">CBP-3203</strain>
    </source>
</reference>
<dbReference type="RefSeq" id="WP_048355465.1">
    <property type="nucleotide sequence ID" value="NZ_CP023481.1"/>
</dbReference>
<dbReference type="EMBL" id="LECW02000004">
    <property type="protein sequence ID" value="KRT95219.1"/>
    <property type="molecule type" value="Genomic_DNA"/>
</dbReference>
<keyword evidence="11" id="KW-1185">Reference proteome</keyword>
<dbReference type="OrthoDB" id="9782134at2"/>
<reference evidence="8 10" key="1">
    <citation type="journal article" date="2015" name="Int. J. Syst. Evol. Microbiol.">
        <title>Bacillus glycinifermentans sp. nov., isolated from fermented soybean paste.</title>
        <authorList>
            <person name="Kim S.J."/>
            <person name="Dunlap C.A."/>
            <person name="Kwon S.W."/>
            <person name="Rooney A.P."/>
        </authorList>
    </citation>
    <scope>NUCLEOTIDE SEQUENCE [LARGE SCALE GENOMIC DNA]</scope>
    <source>
        <strain evidence="8 10">GO-13</strain>
    </source>
</reference>
<reference evidence="8" key="2">
    <citation type="submission" date="2015-10" db="EMBL/GenBank/DDBJ databases">
        <authorList>
            <person name="Gilbert D.G."/>
        </authorList>
    </citation>
    <scope>NUCLEOTIDE SEQUENCE</scope>
    <source>
        <strain evidence="8">GO-13</strain>
    </source>
</reference>
<feature type="domain" description="HD" evidence="7">
    <location>
        <begin position="18"/>
        <end position="132"/>
    </location>
</feature>
<gene>
    <name evidence="9" type="primary">yqeK</name>
    <name evidence="8" type="ORF">AB447_211960</name>
    <name evidence="9" type="ORF">P8828_09140</name>
</gene>
<dbReference type="SUPFAM" id="SSF109604">
    <property type="entry name" value="HD-domain/PDEase-like"/>
    <property type="match status" value="1"/>
</dbReference>
<protein>
    <recommendedName>
        <fullName evidence="1">bis(5'-nucleosyl)-tetraphosphatase (symmetrical)</fullName>
        <ecNumber evidence="1">3.6.1.41</ecNumber>
    </recommendedName>
</protein>
<dbReference type="InterPro" id="IPR003607">
    <property type="entry name" value="HD/PDEase_dom"/>
</dbReference>
<evidence type="ECO:0000259" key="7">
    <source>
        <dbReference type="PROSITE" id="PS51831"/>
    </source>
</evidence>
<comment type="catalytic activity">
    <reaction evidence="6">
        <text>P(1),P(4)-bis(5'-adenosyl) tetraphosphate + H2O = 2 ADP + 2 H(+)</text>
        <dbReference type="Rhea" id="RHEA:24252"/>
        <dbReference type="ChEBI" id="CHEBI:15377"/>
        <dbReference type="ChEBI" id="CHEBI:15378"/>
        <dbReference type="ChEBI" id="CHEBI:58141"/>
        <dbReference type="ChEBI" id="CHEBI:456216"/>
        <dbReference type="EC" id="3.6.1.41"/>
    </reaction>
</comment>
<accession>A0A0J6EU72</accession>
<dbReference type="EMBL" id="JARRTL010000008">
    <property type="protein sequence ID" value="MEC0485014.1"/>
    <property type="molecule type" value="Genomic_DNA"/>
</dbReference>
<dbReference type="PATRIC" id="fig|1664069.3.peg.2291"/>
<evidence type="ECO:0000256" key="3">
    <source>
        <dbReference type="ARBA" id="ARBA00022741"/>
    </source>
</evidence>
<dbReference type="InterPro" id="IPR051094">
    <property type="entry name" value="Diverse_Catalytic_Enzymes"/>
</dbReference>
<evidence type="ECO:0000256" key="6">
    <source>
        <dbReference type="ARBA" id="ARBA00049417"/>
    </source>
</evidence>
<dbReference type="InterPro" id="IPR006674">
    <property type="entry name" value="HD_domain"/>
</dbReference>
<evidence type="ECO:0000256" key="1">
    <source>
        <dbReference type="ARBA" id="ARBA00012506"/>
    </source>
</evidence>
<evidence type="ECO:0000313" key="9">
    <source>
        <dbReference type="EMBL" id="MEC0485014.1"/>
    </source>
</evidence>
<dbReference type="Proteomes" id="UP000036168">
    <property type="component" value="Unassembled WGS sequence"/>
</dbReference>
<proteinExistence type="predicted"/>
<comment type="caution">
    <text evidence="8">The sequence shown here is derived from an EMBL/GenBank/DDBJ whole genome shotgun (WGS) entry which is preliminary data.</text>
</comment>
<sequence length="187" mass="21158">MKRDQALACVKEQLTEQRYTHTIGVMDTAVKLAERFGADVKKAETAAIFHDYAKFRPKEEMKQIILNDNKSLDVLDFHHELWHAPAGAVLVKTEAGITDEDILSAIRYHTSGRPGMTLLEKVIYVADYIEPGRRFPGVDEVRVLAEEDLDLALIQALKNTITFLMTKNQAVFPDTLATYNALVKERQ</sequence>
<evidence type="ECO:0000256" key="2">
    <source>
        <dbReference type="ARBA" id="ARBA00022723"/>
    </source>
</evidence>
<dbReference type="Pfam" id="PF01966">
    <property type="entry name" value="HD"/>
    <property type="match status" value="1"/>
</dbReference>
<dbReference type="CDD" id="cd00077">
    <property type="entry name" value="HDc"/>
    <property type="match status" value="1"/>
</dbReference>
<dbReference type="GO" id="GO:0000166">
    <property type="term" value="F:nucleotide binding"/>
    <property type="evidence" value="ECO:0007669"/>
    <property type="project" value="UniProtKB-KW"/>
</dbReference>
<dbReference type="SMART" id="SM00471">
    <property type="entry name" value="HDc"/>
    <property type="match status" value="1"/>
</dbReference>
<dbReference type="NCBIfam" id="TIGR00488">
    <property type="entry name" value="bis(5'-nucleosyl)-tetraphosphatase (symmetrical) YqeK"/>
    <property type="match status" value="1"/>
</dbReference>
<evidence type="ECO:0000256" key="5">
    <source>
        <dbReference type="ARBA" id="ARBA00023004"/>
    </source>
</evidence>
<dbReference type="GO" id="GO:0008803">
    <property type="term" value="F:bis(5'-nucleosyl)-tetraphosphatase (symmetrical) activity"/>
    <property type="evidence" value="ECO:0007669"/>
    <property type="project" value="UniProtKB-EC"/>
</dbReference>
<dbReference type="EC" id="3.6.1.41" evidence="1"/>
<keyword evidence="5" id="KW-0408">Iron</keyword>
<dbReference type="InterPro" id="IPR005249">
    <property type="entry name" value="YqeK"/>
</dbReference>
<keyword evidence="3" id="KW-0547">Nucleotide-binding</keyword>
<organism evidence="8 10">
    <name type="scientific">Bacillus glycinifermentans</name>
    <dbReference type="NCBI Taxonomy" id="1664069"/>
    <lineage>
        <taxon>Bacteria</taxon>
        <taxon>Bacillati</taxon>
        <taxon>Bacillota</taxon>
        <taxon>Bacilli</taxon>
        <taxon>Bacillales</taxon>
        <taxon>Bacillaceae</taxon>
        <taxon>Bacillus</taxon>
    </lineage>
</organism>
<dbReference type="GO" id="GO:0046872">
    <property type="term" value="F:metal ion binding"/>
    <property type="evidence" value="ECO:0007669"/>
    <property type="project" value="UniProtKB-KW"/>
</dbReference>
<keyword evidence="4 8" id="KW-0378">Hydrolase</keyword>
<dbReference type="Gene3D" id="1.10.3210.10">
    <property type="entry name" value="Hypothetical protein af1432"/>
    <property type="match status" value="1"/>
</dbReference>
<name>A0A0J6E274_9BACI</name>
<dbReference type="STRING" id="1664069.BGLY_3024"/>
<evidence type="ECO:0000313" key="8">
    <source>
        <dbReference type="EMBL" id="KRT95219.1"/>
    </source>
</evidence>
<keyword evidence="2" id="KW-0479">Metal-binding</keyword>
<evidence type="ECO:0000256" key="4">
    <source>
        <dbReference type="ARBA" id="ARBA00022801"/>
    </source>
</evidence>
<accession>A0A0J6E274</accession>
<dbReference type="Proteomes" id="UP001341297">
    <property type="component" value="Unassembled WGS sequence"/>
</dbReference>
<evidence type="ECO:0000313" key="11">
    <source>
        <dbReference type="Proteomes" id="UP001341297"/>
    </source>
</evidence>
<evidence type="ECO:0000313" key="10">
    <source>
        <dbReference type="Proteomes" id="UP000036168"/>
    </source>
</evidence>
<dbReference type="PANTHER" id="PTHR35795:SF1">
    <property type="entry name" value="BIS(5'-NUCLEOSYL)-TETRAPHOSPHATASE, SYMMETRICAL"/>
    <property type="match status" value="1"/>
</dbReference>